<evidence type="ECO:0000256" key="1">
    <source>
        <dbReference type="PIRSR" id="PIRSR004789-50"/>
    </source>
</evidence>
<dbReference type="Proteomes" id="UP000192343">
    <property type="component" value="Unassembled WGS sequence"/>
</dbReference>
<evidence type="ECO:0000256" key="2">
    <source>
        <dbReference type="PIRSR" id="PIRSR004789-51"/>
    </source>
</evidence>
<dbReference type="InterPro" id="IPR005235">
    <property type="entry name" value="YmdB-like"/>
</dbReference>
<feature type="active site" description="Proton donor" evidence="1">
    <location>
        <position position="72"/>
    </location>
</feature>
<dbReference type="AlphaFoldDB" id="A0A1Y1S3J6"/>
<evidence type="ECO:0000313" key="4">
    <source>
        <dbReference type="Proteomes" id="UP000192343"/>
    </source>
</evidence>
<keyword evidence="2" id="KW-0479">Metal-binding</keyword>
<dbReference type="NCBIfam" id="TIGR00282">
    <property type="entry name" value="TIGR00282 family metallophosphoesterase"/>
    <property type="match status" value="1"/>
</dbReference>
<dbReference type="SUPFAM" id="SSF56300">
    <property type="entry name" value="Metallo-dependent phosphatases"/>
    <property type="match status" value="1"/>
</dbReference>
<dbReference type="Pfam" id="PF13277">
    <property type="entry name" value="YmdB"/>
    <property type="match status" value="1"/>
</dbReference>
<feature type="binding site" evidence="2">
    <location>
        <position position="43"/>
    </location>
    <ligand>
        <name>Fe cation</name>
        <dbReference type="ChEBI" id="CHEBI:24875"/>
        <label>1</label>
    </ligand>
</feature>
<feature type="binding site" evidence="2">
    <location>
        <position position="71"/>
    </location>
    <ligand>
        <name>Fe cation</name>
        <dbReference type="ChEBI" id="CHEBI:24875"/>
        <label>2</label>
    </ligand>
</feature>
<organism evidence="3 4">
    <name type="scientific">Marispirochaeta aestuarii</name>
    <dbReference type="NCBI Taxonomy" id="1963862"/>
    <lineage>
        <taxon>Bacteria</taxon>
        <taxon>Pseudomonadati</taxon>
        <taxon>Spirochaetota</taxon>
        <taxon>Spirochaetia</taxon>
        <taxon>Spirochaetales</taxon>
        <taxon>Spirochaetaceae</taxon>
        <taxon>Marispirochaeta</taxon>
    </lineage>
</organism>
<dbReference type="Gene3D" id="3.60.21.10">
    <property type="match status" value="1"/>
</dbReference>
<gene>
    <name evidence="3" type="ORF">B4O97_00320</name>
</gene>
<feature type="binding site" evidence="2">
    <location>
        <position position="44"/>
    </location>
    <ligand>
        <name>Fe cation</name>
        <dbReference type="ChEBI" id="CHEBI:24875"/>
        <label>1</label>
    </ligand>
</feature>
<dbReference type="STRING" id="1963862.B4O97_00320"/>
<sequence>MAQYLNALILGDIVGQPGIRAVFIHLKQLVRETNADIVVANGENSADGFGITPQIADQLFSCGVDVITTGNHIWQKREIIHSLESSDRILRPANYPPGVPGKGLTKLDIKGIPVAVINLQGRQHMYSLDCPFRSADEILKKLDGKAKVRIIDFHAEEVMEKEALAYYLNGRVSAVLGTHTHIQTADERILSGGTAYITDIGMTGPSRSVIGVNLETAIERSLTQMPLKMAVADLEACIRGVHLKIDTENGKCTEINRIFVESTL</sequence>
<feature type="binding site" evidence="2">
    <location>
        <position position="181"/>
    </location>
    <ligand>
        <name>Fe cation</name>
        <dbReference type="ChEBI" id="CHEBI:24875"/>
        <label>1</label>
    </ligand>
</feature>
<reference evidence="3 4" key="1">
    <citation type="submission" date="2017-03" db="EMBL/GenBank/DDBJ databases">
        <title>Draft Genome sequence of Marispirochaeta sp. strain JC444.</title>
        <authorList>
            <person name="Shivani Y."/>
            <person name="Subhash Y."/>
            <person name="Sasikala C."/>
            <person name="Ramana C."/>
        </authorList>
    </citation>
    <scope>NUCLEOTIDE SEQUENCE [LARGE SCALE GENOMIC DNA]</scope>
    <source>
        <strain evidence="3 4">JC444</strain>
    </source>
</reference>
<evidence type="ECO:0000313" key="3">
    <source>
        <dbReference type="EMBL" id="ORC38236.1"/>
    </source>
</evidence>
<name>A0A1Y1S3J6_9SPIO</name>
<feature type="binding site" evidence="2">
    <location>
        <position position="43"/>
    </location>
    <ligand>
        <name>Fe cation</name>
        <dbReference type="ChEBI" id="CHEBI:24875"/>
        <label>2</label>
    </ligand>
</feature>
<dbReference type="GO" id="GO:0004113">
    <property type="term" value="F:2',3'-cyclic-nucleotide 3'-phosphodiesterase activity"/>
    <property type="evidence" value="ECO:0007669"/>
    <property type="project" value="TreeGrafter"/>
</dbReference>
<dbReference type="CDD" id="cd07382">
    <property type="entry name" value="MPP_DR1281"/>
    <property type="match status" value="1"/>
</dbReference>
<accession>A0A1Y1S3J6</accession>
<feature type="binding site" evidence="2">
    <location>
        <position position="12"/>
    </location>
    <ligand>
        <name>Fe cation</name>
        <dbReference type="ChEBI" id="CHEBI:24875"/>
        <label>1</label>
    </ligand>
</feature>
<comment type="caution">
    <text evidence="3">The sequence shown here is derived from an EMBL/GenBank/DDBJ whole genome shotgun (WGS) entry which is preliminary data.</text>
</comment>
<dbReference type="PIRSF" id="PIRSF004789">
    <property type="entry name" value="DR1281"/>
    <property type="match status" value="1"/>
</dbReference>
<dbReference type="GO" id="GO:0046872">
    <property type="term" value="F:metal ion binding"/>
    <property type="evidence" value="ECO:0007669"/>
    <property type="project" value="UniProtKB-KW"/>
</dbReference>
<dbReference type="RefSeq" id="WP_083047166.1">
    <property type="nucleotide sequence ID" value="NZ_CAXXQO010000003.1"/>
</dbReference>
<feature type="binding site" evidence="2">
    <location>
        <position position="179"/>
    </location>
    <ligand>
        <name>Fe cation</name>
        <dbReference type="ChEBI" id="CHEBI:24875"/>
        <label>2</label>
    </ligand>
</feature>
<keyword evidence="4" id="KW-1185">Reference proteome</keyword>
<dbReference type="EMBL" id="MWQY01000001">
    <property type="protein sequence ID" value="ORC38236.1"/>
    <property type="molecule type" value="Genomic_DNA"/>
</dbReference>
<proteinExistence type="predicted"/>
<dbReference type="PANTHER" id="PTHR36303:SF1">
    <property type="entry name" value="2',3'-CYCLIC-NUCLEOTIDE 2'-PHOSPHODIESTERASE"/>
    <property type="match status" value="1"/>
</dbReference>
<protein>
    <submittedName>
        <fullName evidence="3">Metallophosphoesterase</fullName>
    </submittedName>
</protein>
<feature type="binding site" evidence="2">
    <location>
        <position position="154"/>
    </location>
    <ligand>
        <name>Fe cation</name>
        <dbReference type="ChEBI" id="CHEBI:24875"/>
        <label>2</label>
    </ligand>
</feature>
<dbReference type="InterPro" id="IPR029052">
    <property type="entry name" value="Metallo-depent_PP-like"/>
</dbReference>
<dbReference type="PANTHER" id="PTHR36303">
    <property type="entry name" value="2',3'-CYCLIC-NUCLEOTIDE 2'-PHOSPHODIESTERASE"/>
    <property type="match status" value="1"/>
</dbReference>
<dbReference type="OrthoDB" id="9801109at2"/>